<accession>A0A3N4HLW2</accession>
<sequence>MPLELGFNVNYGPLSQISVPITPDLATTAVTLAYNGFKFWQARYKAYDLFTTIGSGGIVLSAPPSFNPYKYKDFRRGGPGLSGFGRLASGMLGSTSMPLASTSCDGDSGLQCLRAITTALLCFYDWERTLRILVHVAPGRLLQSELEDDDFAIPGPTVARLRSFIQSVDREEQVDPIRKTLLDRATTAVMELLQDPTVTRYSLPCDLVGGNTGMGRTAGFLIWLLTGPQKRDACYPTASLLVWTLAFTLQVLGFETDACFPKLETGEVYRSHINNQTDSVNSTRSRVYLVTCSEKGVDAFNALSLESGLRQIAAKKLITTTIRGVPYIILKHEFGICNFGGEPLEIGDVNYDRLPKLVLTTLFVNVVKAARQFLISPQHGSDDVLMMLVLCLGPLGGNGDLKGLDRNSHDSQAVGLFCINVWMKDLWRNSLLSRIAFRSGETFRDPPTSFYLGKNTAASRPYDKVSRNFPKRSLYLLLTRALAYAILLAEHAPLASSEDSLDLEVRLCQEDLLLSVEEVLRIQRLFYNKELCRSPYRQLELEQRLKDRYEQLLSANEDTIDDRLRPTHPQPLGPQYWKNISNEKNASFLGFDASSFRKLKKVDIEDSFPLCVHLLTGQPLSPLLGHSDGRLGAFSGGMTVLRGYLFEFDCDEPRRLLVAEGIPLGLKADQDGYIRASSIRCSRSASQLKLYIPRSASMLHSSSTYAPRKLELGRSNVAEFRVDTEVDWEDDEARIYFLMRHKGQSLRILDPGTILSSSFELLWNERRKHVRCSCASPSLEVSKKLGGKVACLEVSEFLNTASLELSTDYLRRIPTLADNGQVHEVRRLVVVAKTAGDMVAQFRALELFLTSTMEAGHSLLVQNEPEPELPELLPMWGNKNISARVHFIRCMRCWEGTGFPTLERHRQSERGSSESAKMQVPVEAESKSFEGGGVILEEVLGNLGKMSLEALESSDDDASFKLSLQPDFWTYEKHTQSRARLPPMPRPPPALVPVCYVHYIIAV</sequence>
<evidence type="ECO:0000313" key="3">
    <source>
        <dbReference type="Proteomes" id="UP000275078"/>
    </source>
</evidence>
<evidence type="ECO:0000313" key="2">
    <source>
        <dbReference type="EMBL" id="RPA74803.1"/>
    </source>
</evidence>
<feature type="region of interest" description="Disordered" evidence="1">
    <location>
        <begin position="904"/>
        <end position="923"/>
    </location>
</feature>
<gene>
    <name evidence="2" type="ORF">BJ508DRAFT_332741</name>
</gene>
<protein>
    <submittedName>
        <fullName evidence="2">Uncharacterized protein</fullName>
    </submittedName>
</protein>
<keyword evidence="3" id="KW-1185">Reference proteome</keyword>
<name>A0A3N4HLW2_ASCIM</name>
<dbReference type="OrthoDB" id="5423696at2759"/>
<dbReference type="EMBL" id="ML119780">
    <property type="protein sequence ID" value="RPA74803.1"/>
    <property type="molecule type" value="Genomic_DNA"/>
</dbReference>
<organism evidence="2 3">
    <name type="scientific">Ascobolus immersus RN42</name>
    <dbReference type="NCBI Taxonomy" id="1160509"/>
    <lineage>
        <taxon>Eukaryota</taxon>
        <taxon>Fungi</taxon>
        <taxon>Dikarya</taxon>
        <taxon>Ascomycota</taxon>
        <taxon>Pezizomycotina</taxon>
        <taxon>Pezizomycetes</taxon>
        <taxon>Pezizales</taxon>
        <taxon>Ascobolaceae</taxon>
        <taxon>Ascobolus</taxon>
    </lineage>
</organism>
<reference evidence="2 3" key="1">
    <citation type="journal article" date="2018" name="Nat. Ecol. Evol.">
        <title>Pezizomycetes genomes reveal the molecular basis of ectomycorrhizal truffle lifestyle.</title>
        <authorList>
            <person name="Murat C."/>
            <person name="Payen T."/>
            <person name="Noel B."/>
            <person name="Kuo A."/>
            <person name="Morin E."/>
            <person name="Chen J."/>
            <person name="Kohler A."/>
            <person name="Krizsan K."/>
            <person name="Balestrini R."/>
            <person name="Da Silva C."/>
            <person name="Montanini B."/>
            <person name="Hainaut M."/>
            <person name="Levati E."/>
            <person name="Barry K.W."/>
            <person name="Belfiori B."/>
            <person name="Cichocki N."/>
            <person name="Clum A."/>
            <person name="Dockter R.B."/>
            <person name="Fauchery L."/>
            <person name="Guy J."/>
            <person name="Iotti M."/>
            <person name="Le Tacon F."/>
            <person name="Lindquist E.A."/>
            <person name="Lipzen A."/>
            <person name="Malagnac F."/>
            <person name="Mello A."/>
            <person name="Molinier V."/>
            <person name="Miyauchi S."/>
            <person name="Poulain J."/>
            <person name="Riccioni C."/>
            <person name="Rubini A."/>
            <person name="Sitrit Y."/>
            <person name="Splivallo R."/>
            <person name="Traeger S."/>
            <person name="Wang M."/>
            <person name="Zifcakova L."/>
            <person name="Wipf D."/>
            <person name="Zambonelli A."/>
            <person name="Paolocci F."/>
            <person name="Nowrousian M."/>
            <person name="Ottonello S."/>
            <person name="Baldrian P."/>
            <person name="Spatafora J.W."/>
            <person name="Henrissat B."/>
            <person name="Nagy L.G."/>
            <person name="Aury J.M."/>
            <person name="Wincker P."/>
            <person name="Grigoriev I.V."/>
            <person name="Bonfante P."/>
            <person name="Martin F.M."/>
        </authorList>
    </citation>
    <scope>NUCLEOTIDE SEQUENCE [LARGE SCALE GENOMIC DNA]</scope>
    <source>
        <strain evidence="2 3">RN42</strain>
    </source>
</reference>
<dbReference type="AlphaFoldDB" id="A0A3N4HLW2"/>
<evidence type="ECO:0000256" key="1">
    <source>
        <dbReference type="SAM" id="MobiDB-lite"/>
    </source>
</evidence>
<dbReference type="Proteomes" id="UP000275078">
    <property type="component" value="Unassembled WGS sequence"/>
</dbReference>
<proteinExistence type="predicted"/>